<evidence type="ECO:0000313" key="3">
    <source>
        <dbReference type="Proteomes" id="UP000753219"/>
    </source>
</evidence>
<gene>
    <name evidence="2" type="ORF">KHZ85_04525</name>
</gene>
<reference evidence="2" key="1">
    <citation type="submission" date="2021-02" db="EMBL/GenBank/DDBJ databases">
        <title>Infant gut strain persistence is associated with maternal origin, phylogeny, and functional potential including surface adhesion and iron acquisition.</title>
        <authorList>
            <person name="Lou Y.C."/>
        </authorList>
    </citation>
    <scope>NUCLEOTIDE SEQUENCE</scope>
    <source>
        <strain evidence="2">L3_108_103G1_dasL3_108_103G1_concoct_2</strain>
    </source>
</reference>
<dbReference type="RefSeq" id="WP_278639997.1">
    <property type="nucleotide sequence ID" value="NZ_JAGZMZ010000008.1"/>
</dbReference>
<dbReference type="AlphaFoldDB" id="A0A942WER0"/>
<protein>
    <submittedName>
        <fullName evidence="2">Uncharacterized protein</fullName>
    </submittedName>
</protein>
<evidence type="ECO:0000256" key="1">
    <source>
        <dbReference type="SAM" id="Phobius"/>
    </source>
</evidence>
<evidence type="ECO:0000313" key="2">
    <source>
        <dbReference type="EMBL" id="MBS4884012.1"/>
    </source>
</evidence>
<proteinExistence type="predicted"/>
<keyword evidence="1" id="KW-0812">Transmembrane</keyword>
<sequence length="225" mass="26809">MVYFLGFCFFLGVLVFLFTNPITFSIILALIVLITWKICVSGTESKEDSVKNSTSFHVVSSSLDEEDTIIKSYFKNFNEKNYIDPKTIEERLKFENFHYALLLYLQEEILKPFYYKSNIDVFYEVSEKAKYILTVYPRDSFPSYTKCIFKIIENYYPDNKSIRDDWVVFFNDWFSNQDDVNWNEYLEYLNLHNDDLSTYNFFDKFIKLDNYGSSVLNVGRSLSKE</sequence>
<dbReference type="Proteomes" id="UP000753219">
    <property type="component" value="Unassembled WGS sequence"/>
</dbReference>
<feature type="transmembrane region" description="Helical" evidence="1">
    <location>
        <begin position="7"/>
        <end position="36"/>
    </location>
</feature>
<comment type="caution">
    <text evidence="2">The sequence shown here is derived from an EMBL/GenBank/DDBJ whole genome shotgun (WGS) entry which is preliminary data.</text>
</comment>
<keyword evidence="1" id="KW-1133">Transmembrane helix</keyword>
<keyword evidence="1" id="KW-0472">Membrane</keyword>
<accession>A0A942WER0</accession>
<dbReference type="EMBL" id="JAGZMZ010000008">
    <property type="protein sequence ID" value="MBS4884012.1"/>
    <property type="molecule type" value="Genomic_DNA"/>
</dbReference>
<name>A0A942WER0_9FIRM</name>
<organism evidence="2 3">
    <name type="scientific">Amedibacillus dolichus</name>
    <dbReference type="NCBI Taxonomy" id="31971"/>
    <lineage>
        <taxon>Bacteria</taxon>
        <taxon>Bacillati</taxon>
        <taxon>Bacillota</taxon>
        <taxon>Erysipelotrichia</taxon>
        <taxon>Erysipelotrichales</taxon>
        <taxon>Erysipelotrichaceae</taxon>
        <taxon>Amedibacillus</taxon>
    </lineage>
</organism>